<evidence type="ECO:0000313" key="2">
    <source>
        <dbReference type="EMBL" id="AHM57176.1"/>
    </source>
</evidence>
<dbReference type="AlphaFoldDB" id="W8U8J5"/>
<dbReference type="Pfam" id="PF00535">
    <property type="entry name" value="Glycos_transf_2"/>
    <property type="match status" value="1"/>
</dbReference>
<evidence type="ECO:0000259" key="1">
    <source>
        <dbReference type="Pfam" id="PF00535"/>
    </source>
</evidence>
<dbReference type="HOGENOM" id="CLU_025996_19_8_9"/>
<dbReference type="Proteomes" id="UP000019591">
    <property type="component" value="Chromosome"/>
</dbReference>
<dbReference type="InterPro" id="IPR001173">
    <property type="entry name" value="Glyco_trans_2-like"/>
</dbReference>
<dbReference type="InterPro" id="IPR029044">
    <property type="entry name" value="Nucleotide-diphossugar_trans"/>
</dbReference>
<dbReference type="EMBL" id="CP007452">
    <property type="protein sequence ID" value="AHM57176.1"/>
    <property type="molecule type" value="Genomic_DNA"/>
</dbReference>
<name>W8U8J5_PEPAC</name>
<protein>
    <submittedName>
        <fullName evidence="2">Glycosyltransferase</fullName>
    </submittedName>
</protein>
<dbReference type="STRING" id="1286171.EAL2_c18950"/>
<gene>
    <name evidence="2" type="ORF">EAL2_c18950</name>
</gene>
<dbReference type="GO" id="GO:0016740">
    <property type="term" value="F:transferase activity"/>
    <property type="evidence" value="ECO:0007669"/>
    <property type="project" value="UniProtKB-KW"/>
</dbReference>
<proteinExistence type="predicted"/>
<dbReference type="PATRIC" id="fig|1286171.3.peg.1844"/>
<sequence>MTLEVLVSTMHQSDLGIVQRMNIRTDAIIINQCARNEYIEQDDGVKRVRMYSFNERGVGLSRNSALMRARAEICLIADDDVVYDDDYAKTVLDAFEKTPQADMIIFNLPTLNKDRKDDSTIKGQAQVNFTNFMRYGTYRLAFRRESVIKANIYFSLLFGGGAQFGCGEDTIFIADCLKKGLKIYSNPARIGTVKQEESTWFKGYNEKYFYDRGVLHKALSKRLSCLINAQFAIRKRSLYKSEMGFLDAMRHMSQGSKDW</sequence>
<keyword evidence="3" id="KW-1185">Reference proteome</keyword>
<dbReference type="Gene3D" id="3.90.550.10">
    <property type="entry name" value="Spore Coat Polysaccharide Biosynthesis Protein SpsA, Chain A"/>
    <property type="match status" value="1"/>
</dbReference>
<feature type="domain" description="Glycosyltransferase 2-like" evidence="1">
    <location>
        <begin position="44"/>
        <end position="121"/>
    </location>
</feature>
<keyword evidence="2" id="KW-0808">Transferase</keyword>
<accession>W8U8J5</accession>
<dbReference type="eggNOG" id="COG1215">
    <property type="taxonomic scope" value="Bacteria"/>
</dbReference>
<reference evidence="2 3" key="1">
    <citation type="journal article" date="2014" name="Genome Announc.">
        <title>Complete Genome Sequence of Amino Acid-Utilizing Eubacterium acidaminophilum al-2 (DSM 3953).</title>
        <authorList>
            <person name="Poehlein A."/>
            <person name="Andreesen J.R."/>
            <person name="Daniel R."/>
        </authorList>
    </citation>
    <scope>NUCLEOTIDE SEQUENCE [LARGE SCALE GENOMIC DNA]</scope>
    <source>
        <strain evidence="2 3">DSM 3953</strain>
    </source>
</reference>
<dbReference type="SUPFAM" id="SSF53448">
    <property type="entry name" value="Nucleotide-diphospho-sugar transferases"/>
    <property type="match status" value="1"/>
</dbReference>
<evidence type="ECO:0000313" key="3">
    <source>
        <dbReference type="Proteomes" id="UP000019591"/>
    </source>
</evidence>
<organism evidence="2 3">
    <name type="scientific">Peptoclostridium acidaminophilum DSM 3953</name>
    <dbReference type="NCBI Taxonomy" id="1286171"/>
    <lineage>
        <taxon>Bacteria</taxon>
        <taxon>Bacillati</taxon>
        <taxon>Bacillota</taxon>
        <taxon>Clostridia</taxon>
        <taxon>Peptostreptococcales</taxon>
        <taxon>Peptoclostridiaceae</taxon>
        <taxon>Peptoclostridium</taxon>
    </lineage>
</organism>
<dbReference type="KEGG" id="eac:EAL2_c18950"/>